<organism evidence="1 2">
    <name type="scientific">Miscanthus lutarioriparius</name>
    <dbReference type="NCBI Taxonomy" id="422564"/>
    <lineage>
        <taxon>Eukaryota</taxon>
        <taxon>Viridiplantae</taxon>
        <taxon>Streptophyta</taxon>
        <taxon>Embryophyta</taxon>
        <taxon>Tracheophyta</taxon>
        <taxon>Spermatophyta</taxon>
        <taxon>Magnoliopsida</taxon>
        <taxon>Liliopsida</taxon>
        <taxon>Poales</taxon>
        <taxon>Poaceae</taxon>
        <taxon>PACMAD clade</taxon>
        <taxon>Panicoideae</taxon>
        <taxon>Andropogonodae</taxon>
        <taxon>Andropogoneae</taxon>
        <taxon>Saccharinae</taxon>
        <taxon>Miscanthus</taxon>
    </lineage>
</organism>
<dbReference type="EMBL" id="CAJGYO010000003">
    <property type="protein sequence ID" value="CAD6221417.1"/>
    <property type="molecule type" value="Genomic_DNA"/>
</dbReference>
<gene>
    <name evidence="1" type="ORF">NCGR_LOCUS14694</name>
</gene>
<keyword evidence="2" id="KW-1185">Reference proteome</keyword>
<protein>
    <submittedName>
        <fullName evidence="1">Uncharacterized protein</fullName>
    </submittedName>
</protein>
<accession>A0A811NHS3</accession>
<reference evidence="1" key="1">
    <citation type="submission" date="2020-10" db="EMBL/GenBank/DDBJ databases">
        <authorList>
            <person name="Han B."/>
            <person name="Lu T."/>
            <person name="Zhao Q."/>
            <person name="Huang X."/>
            <person name="Zhao Y."/>
        </authorList>
    </citation>
    <scope>NUCLEOTIDE SEQUENCE</scope>
</reference>
<sequence>MAMKLKKGQAVVRSSSYIQWIADMAPNFSISSLVGSGKEKKLSSSVAQIFERYVDWAEMIVAEVEPGCPLRHDTFRYPFLRHLLEGKTYS</sequence>
<dbReference type="AlphaFoldDB" id="A0A811NHS3"/>
<proteinExistence type="predicted"/>
<dbReference type="InterPro" id="IPR013181">
    <property type="entry name" value="DUF1719"/>
</dbReference>
<evidence type="ECO:0000313" key="1">
    <source>
        <dbReference type="EMBL" id="CAD6221417.1"/>
    </source>
</evidence>
<name>A0A811NHS3_9POAL</name>
<dbReference type="OrthoDB" id="664460at2759"/>
<dbReference type="Pfam" id="PF08224">
    <property type="entry name" value="DUF1719"/>
    <property type="match status" value="1"/>
</dbReference>
<comment type="caution">
    <text evidence="1">The sequence shown here is derived from an EMBL/GenBank/DDBJ whole genome shotgun (WGS) entry which is preliminary data.</text>
</comment>
<dbReference type="Proteomes" id="UP000604825">
    <property type="component" value="Unassembled WGS sequence"/>
</dbReference>
<evidence type="ECO:0000313" key="2">
    <source>
        <dbReference type="Proteomes" id="UP000604825"/>
    </source>
</evidence>